<evidence type="ECO:0000259" key="2">
    <source>
        <dbReference type="PROSITE" id="PS50142"/>
    </source>
</evidence>
<organism evidence="3">
    <name type="scientific">Trypanosoma vivax (strain Y486)</name>
    <dbReference type="NCBI Taxonomy" id="1055687"/>
    <lineage>
        <taxon>Eukaryota</taxon>
        <taxon>Discoba</taxon>
        <taxon>Euglenozoa</taxon>
        <taxon>Kinetoplastea</taxon>
        <taxon>Metakinetoplastina</taxon>
        <taxon>Trypanosomatida</taxon>
        <taxon>Trypanosomatidae</taxon>
        <taxon>Trypanosoma</taxon>
        <taxon>Duttonella</taxon>
    </lineage>
</organism>
<gene>
    <name evidence="3" type="ORF">TVY486_1100800</name>
</gene>
<dbReference type="SUPFAM" id="SSF69065">
    <property type="entry name" value="RNase III domain-like"/>
    <property type="match status" value="1"/>
</dbReference>
<protein>
    <submittedName>
        <fullName evidence="3">MP44 (Putative rna editing complex protein)</fullName>
    </submittedName>
</protein>
<reference evidence="3" key="1">
    <citation type="journal article" date="2012" name="Proc. Natl. Acad. Sci. U.S.A.">
        <title>Antigenic diversity is generated by distinct evolutionary mechanisms in African trypanosome species.</title>
        <authorList>
            <person name="Jackson A.P."/>
            <person name="Berry A."/>
            <person name="Aslett M."/>
            <person name="Allison H.C."/>
            <person name="Burton P."/>
            <person name="Vavrova-Anderson J."/>
            <person name="Brown R."/>
            <person name="Browne H."/>
            <person name="Corton N."/>
            <person name="Hauser H."/>
            <person name="Gamble J."/>
            <person name="Gilderthorp R."/>
            <person name="Marcello L."/>
            <person name="McQuillan J."/>
            <person name="Otto T.D."/>
            <person name="Quail M.A."/>
            <person name="Sanders M.J."/>
            <person name="van Tonder A."/>
            <person name="Ginger M.L."/>
            <person name="Field M.C."/>
            <person name="Barry J.D."/>
            <person name="Hertz-Fowler C."/>
            <person name="Berriman M."/>
        </authorList>
    </citation>
    <scope>NUCLEOTIDE SEQUENCE</scope>
    <source>
        <strain evidence="3">Y486</strain>
    </source>
</reference>
<proteinExistence type="predicted"/>
<feature type="domain" description="RNase III" evidence="2">
    <location>
        <begin position="78"/>
        <end position="200"/>
    </location>
</feature>
<dbReference type="EMBL" id="HE573027">
    <property type="protein sequence ID" value="CCC52595.1"/>
    <property type="molecule type" value="Genomic_DNA"/>
</dbReference>
<dbReference type="InterPro" id="IPR000999">
    <property type="entry name" value="RNase_III_dom"/>
</dbReference>
<dbReference type="PROSITE" id="PS50142">
    <property type="entry name" value="RNASE_3_2"/>
    <property type="match status" value="1"/>
</dbReference>
<dbReference type="InterPro" id="IPR036389">
    <property type="entry name" value="RNase_III_sf"/>
</dbReference>
<dbReference type="OMA" id="WFTARTK"/>
<accession>G0U9W4</accession>
<dbReference type="GO" id="GO:0004525">
    <property type="term" value="F:ribonuclease III activity"/>
    <property type="evidence" value="ECO:0007669"/>
    <property type="project" value="InterPro"/>
</dbReference>
<evidence type="ECO:0000256" key="1">
    <source>
        <dbReference type="SAM" id="MobiDB-lite"/>
    </source>
</evidence>
<sequence>MRSCGVWRAPAVLCALTGKRVEDWARHSQTQDMRLFTLLKDRLTSPTEPLPARNIYTTIANPCRLVDEFMCAKTTRRLGRLRTALRFLRRHNVLLHSLLFHVKETKTWNTTAGFARMALYGESILKTEVRGRLLRLFPDIDAATFAAVSSSVVSESALCALFDSLSMKSLVGAKPDGPDRGWSLTARQRSNMLCAIVGEMSWFAARTRAMDRTHNNALFPPSDALILHVLCCHVLESIPAELLYAVIEPKVRRIKEVWVNQPMSLPEQLRLKPRTIGALSLSLQPCSITEDERARKAQASLAPVCRPLLFQERVFGSVRSTMRPRFNYKRFDGRRYQILAGDTRCDAPLMPSPRPRGSSEPVTVQMPDERRRELLQLAIDRGKR</sequence>
<name>G0U9W4_TRYVY</name>
<dbReference type="AlphaFoldDB" id="G0U9W4"/>
<dbReference type="VEuPathDB" id="TriTrypDB:TvY486_1100800"/>
<evidence type="ECO:0000313" key="3">
    <source>
        <dbReference type="EMBL" id="CCC52595.1"/>
    </source>
</evidence>
<feature type="region of interest" description="Disordered" evidence="1">
    <location>
        <begin position="346"/>
        <end position="370"/>
    </location>
</feature>
<dbReference type="GO" id="GO:0006396">
    <property type="term" value="P:RNA processing"/>
    <property type="evidence" value="ECO:0007669"/>
    <property type="project" value="InterPro"/>
</dbReference>